<feature type="signal peptide" evidence="1">
    <location>
        <begin position="1"/>
        <end position="19"/>
    </location>
</feature>
<sequence length="271" mass="31332">MKQLFSTLLVMLLCSVAYAQQQDSVTISGRVTDYDGQPIDSASVWWQNPQFDIAIEAITGKDGHYTARVPKGKYQSVSAIYLPSYAHMAMKSGLPEAEHRLEFWAWDFIADRDTTLNIRYNRMEAYGLRAFRIPGAMPTYQIYVRPMSLTRFYQWMEKTKPESILHGEALGDIKQESQSKDAKESQWAPRPEQLKVTVWIDGEEVPVLMKQEIKEYFDANEYANAYLLTVDLPKHPKAGLPYRVFKVELEDLENGDRGEGLYYMEKEIYVK</sequence>
<name>A0A3E5B1N9_9BACE</name>
<dbReference type="Gene3D" id="2.60.40.1120">
    <property type="entry name" value="Carboxypeptidase-like, regulatory domain"/>
    <property type="match status" value="1"/>
</dbReference>
<dbReference type="Proteomes" id="UP000260983">
    <property type="component" value="Unassembled WGS sequence"/>
</dbReference>
<organism evidence="2 3">
    <name type="scientific">Bacteroides oleiciplenus</name>
    <dbReference type="NCBI Taxonomy" id="626931"/>
    <lineage>
        <taxon>Bacteria</taxon>
        <taxon>Pseudomonadati</taxon>
        <taxon>Bacteroidota</taxon>
        <taxon>Bacteroidia</taxon>
        <taxon>Bacteroidales</taxon>
        <taxon>Bacteroidaceae</taxon>
        <taxon>Bacteroides</taxon>
    </lineage>
</organism>
<gene>
    <name evidence="2" type="ORF">DXB65_20670</name>
</gene>
<keyword evidence="2" id="KW-0378">Hydrolase</keyword>
<dbReference type="Pfam" id="PF13620">
    <property type="entry name" value="CarboxypepD_reg"/>
    <property type="match status" value="1"/>
</dbReference>
<evidence type="ECO:0000313" key="2">
    <source>
        <dbReference type="EMBL" id="RGN31496.1"/>
    </source>
</evidence>
<keyword evidence="2" id="KW-0645">Protease</keyword>
<reference evidence="2 3" key="1">
    <citation type="submission" date="2018-08" db="EMBL/GenBank/DDBJ databases">
        <title>A genome reference for cultivated species of the human gut microbiota.</title>
        <authorList>
            <person name="Zou Y."/>
            <person name="Xue W."/>
            <person name="Luo G."/>
        </authorList>
    </citation>
    <scope>NUCLEOTIDE SEQUENCE [LARGE SCALE GENOMIC DNA]</scope>
    <source>
        <strain evidence="2 3">OM05-15BH</strain>
    </source>
</reference>
<protein>
    <submittedName>
        <fullName evidence="2">Carboxypeptidase regulatory-like domain-containing protein</fullName>
    </submittedName>
</protein>
<dbReference type="RefSeq" id="WP_117725408.1">
    <property type="nucleotide sequence ID" value="NZ_CAUGNI010000009.1"/>
</dbReference>
<accession>A0A3E5B1N9</accession>
<keyword evidence="1" id="KW-0732">Signal</keyword>
<dbReference type="EMBL" id="QSUL01000018">
    <property type="protein sequence ID" value="RGN31496.1"/>
    <property type="molecule type" value="Genomic_DNA"/>
</dbReference>
<dbReference type="GO" id="GO:0004180">
    <property type="term" value="F:carboxypeptidase activity"/>
    <property type="evidence" value="ECO:0007669"/>
    <property type="project" value="UniProtKB-KW"/>
</dbReference>
<comment type="caution">
    <text evidence="2">The sequence shown here is derived from an EMBL/GenBank/DDBJ whole genome shotgun (WGS) entry which is preliminary data.</text>
</comment>
<dbReference type="AlphaFoldDB" id="A0A3E5B1N9"/>
<evidence type="ECO:0000256" key="1">
    <source>
        <dbReference type="SAM" id="SignalP"/>
    </source>
</evidence>
<keyword evidence="2" id="KW-0121">Carboxypeptidase</keyword>
<dbReference type="SUPFAM" id="SSF49464">
    <property type="entry name" value="Carboxypeptidase regulatory domain-like"/>
    <property type="match status" value="1"/>
</dbReference>
<feature type="chain" id="PRO_5017732235" evidence="1">
    <location>
        <begin position="20"/>
        <end position="271"/>
    </location>
</feature>
<dbReference type="InterPro" id="IPR008969">
    <property type="entry name" value="CarboxyPept-like_regulatory"/>
</dbReference>
<evidence type="ECO:0000313" key="3">
    <source>
        <dbReference type="Proteomes" id="UP000260983"/>
    </source>
</evidence>
<proteinExistence type="predicted"/>